<organism evidence="2 3">
    <name type="scientific">Reticulibacter mediterranei</name>
    <dbReference type="NCBI Taxonomy" id="2778369"/>
    <lineage>
        <taxon>Bacteria</taxon>
        <taxon>Bacillati</taxon>
        <taxon>Chloroflexota</taxon>
        <taxon>Ktedonobacteria</taxon>
        <taxon>Ktedonobacterales</taxon>
        <taxon>Reticulibacteraceae</taxon>
        <taxon>Reticulibacter</taxon>
    </lineage>
</organism>
<feature type="region of interest" description="Disordered" evidence="1">
    <location>
        <begin position="28"/>
        <end position="55"/>
    </location>
</feature>
<evidence type="ECO:0000256" key="1">
    <source>
        <dbReference type="SAM" id="MobiDB-lite"/>
    </source>
</evidence>
<evidence type="ECO:0000313" key="2">
    <source>
        <dbReference type="EMBL" id="GHP00019.1"/>
    </source>
</evidence>
<name>A0A8J3IWY5_9CHLR</name>
<dbReference type="EMBL" id="BNJK01000002">
    <property type="protein sequence ID" value="GHP00019.1"/>
    <property type="molecule type" value="Genomic_DNA"/>
</dbReference>
<comment type="caution">
    <text evidence="2">The sequence shown here is derived from an EMBL/GenBank/DDBJ whole genome shotgun (WGS) entry which is preliminary data.</text>
</comment>
<gene>
    <name evidence="2" type="ORF">KSF_100660</name>
</gene>
<sequence length="55" mass="6418">MCIVAIGSAYPKALVISVEDGTTRTRVSLKENRRLRNDKQEPEQRERKADFRQKE</sequence>
<keyword evidence="3" id="KW-1185">Reference proteome</keyword>
<dbReference type="AlphaFoldDB" id="A0A8J3IWY5"/>
<proteinExistence type="predicted"/>
<dbReference type="Proteomes" id="UP000597444">
    <property type="component" value="Unassembled WGS sequence"/>
</dbReference>
<accession>A0A8J3IWY5</accession>
<reference evidence="2" key="1">
    <citation type="submission" date="2020-10" db="EMBL/GenBank/DDBJ databases">
        <title>Taxonomic study of unclassified bacteria belonging to the class Ktedonobacteria.</title>
        <authorList>
            <person name="Yabe S."/>
            <person name="Wang C.M."/>
            <person name="Zheng Y."/>
            <person name="Sakai Y."/>
            <person name="Cavaletti L."/>
            <person name="Monciardini P."/>
            <person name="Donadio S."/>
        </authorList>
    </citation>
    <scope>NUCLEOTIDE SEQUENCE</scope>
    <source>
        <strain evidence="2">ID150040</strain>
    </source>
</reference>
<evidence type="ECO:0000313" key="3">
    <source>
        <dbReference type="Proteomes" id="UP000597444"/>
    </source>
</evidence>
<protein>
    <submittedName>
        <fullName evidence="2">Uncharacterized protein</fullName>
    </submittedName>
</protein>